<feature type="transmembrane region" description="Helical" evidence="6">
    <location>
        <begin position="132"/>
        <end position="151"/>
    </location>
</feature>
<keyword evidence="4 6" id="KW-1133">Transmembrane helix</keyword>
<feature type="transmembrane region" description="Helical" evidence="6">
    <location>
        <begin position="473"/>
        <end position="494"/>
    </location>
</feature>
<comment type="caution">
    <text evidence="7">The sequence shown here is derived from an EMBL/GenBank/DDBJ whole genome shotgun (WGS) entry which is preliminary data.</text>
</comment>
<evidence type="ECO:0000256" key="5">
    <source>
        <dbReference type="ARBA" id="ARBA00023136"/>
    </source>
</evidence>
<evidence type="ECO:0000256" key="2">
    <source>
        <dbReference type="ARBA" id="ARBA00005982"/>
    </source>
</evidence>
<dbReference type="OrthoDB" id="8904098at2759"/>
<evidence type="ECO:0000256" key="4">
    <source>
        <dbReference type="ARBA" id="ARBA00022989"/>
    </source>
</evidence>
<evidence type="ECO:0000256" key="3">
    <source>
        <dbReference type="ARBA" id="ARBA00022692"/>
    </source>
</evidence>
<dbReference type="GO" id="GO:0022857">
    <property type="term" value="F:transmembrane transporter activity"/>
    <property type="evidence" value="ECO:0007669"/>
    <property type="project" value="InterPro"/>
</dbReference>
<feature type="transmembrane region" description="Helical" evidence="6">
    <location>
        <begin position="158"/>
        <end position="181"/>
    </location>
</feature>
<evidence type="ECO:0000256" key="1">
    <source>
        <dbReference type="ARBA" id="ARBA00004141"/>
    </source>
</evidence>
<evidence type="ECO:0000256" key="6">
    <source>
        <dbReference type="SAM" id="Phobius"/>
    </source>
</evidence>
<dbReference type="Gene3D" id="1.20.1250.20">
    <property type="entry name" value="MFS general substrate transporter like domains"/>
    <property type="match status" value="1"/>
</dbReference>
<feature type="transmembrane region" description="Helical" evidence="6">
    <location>
        <begin position="602"/>
        <end position="625"/>
    </location>
</feature>
<dbReference type="EMBL" id="CM026424">
    <property type="protein sequence ID" value="KAG0580385.1"/>
    <property type="molecule type" value="Genomic_DNA"/>
</dbReference>
<dbReference type="GO" id="GO:0016020">
    <property type="term" value="C:membrane"/>
    <property type="evidence" value="ECO:0007669"/>
    <property type="project" value="UniProtKB-SubCell"/>
</dbReference>
<dbReference type="Proteomes" id="UP000822688">
    <property type="component" value="Chromosome 4"/>
</dbReference>
<feature type="transmembrane region" description="Helical" evidence="6">
    <location>
        <begin position="276"/>
        <end position="296"/>
    </location>
</feature>
<sequence length="644" mass="71145">MSERGAACLTEYFAFVEARSVLKVVSMVQKLVVAGKRRMVYDALQSHDSGENLALEDKREDLAGSSDWLVGDGSVDSHGHVADKRRTGGWRAAPLIFGTELCERLATLGLQRNLVLYFTTEMHFSNPESAKMVSNFVGCVYLTPFLGGFAADAYLGRFWAITIFATIQVVGMICLTLSATVSSLRPPPCSPSSLGSCQPSHGIQIGVLYLGLFLFAVGNGGIKPNVSTLGADQFDEGDPNERKHMSHFFNWFYFIISIGSLLSVTLFVYIQDNVGFGWGFGIPAAVMMVAVLVFLAGSKIYRFKPPGGSALTTIAHVVVAAARKRKVCPNNERFLYEGPTHGSRPVEKLSHTDQLLFLDRAAIPVGIKDSNVSLASPWQLCSVTQVEEVKMILKLLPIWVSTLLVWTALSQMETFTVEVGATMDRHVTAKFLFPSASLAVFELVNIIFILPLYDRFLVPLLRRFSGHPQGITTLQRIGTGMIFSTLAMVVAALVETKRVQVARDNGLLDRPDLTIPMSVFWLVPQNFLRGSTEIFTQIGQLEFFYNEAPERMRSLGSAIYLSTIACGFFLSSALVTAVNKFTRGGDSPGWLTDNLNRSRLDLFYLLLAGLSFCNFLLFLVCSSWYKYKKVNSQSYTRIDEDNEA</sequence>
<evidence type="ECO:0000313" key="7">
    <source>
        <dbReference type="EMBL" id="KAG0580385.1"/>
    </source>
</evidence>
<reference evidence="7" key="1">
    <citation type="submission" date="2020-06" db="EMBL/GenBank/DDBJ databases">
        <title>WGS assembly of Ceratodon purpureus strain R40.</title>
        <authorList>
            <person name="Carey S.B."/>
            <person name="Jenkins J."/>
            <person name="Shu S."/>
            <person name="Lovell J.T."/>
            <person name="Sreedasyam A."/>
            <person name="Maumus F."/>
            <person name="Tiley G.P."/>
            <person name="Fernandez-Pozo N."/>
            <person name="Barry K."/>
            <person name="Chen C."/>
            <person name="Wang M."/>
            <person name="Lipzen A."/>
            <person name="Daum C."/>
            <person name="Saski C.A."/>
            <person name="Payton A.C."/>
            <person name="Mcbreen J.C."/>
            <person name="Conrad R.E."/>
            <person name="Kollar L.M."/>
            <person name="Olsson S."/>
            <person name="Huttunen S."/>
            <person name="Landis J.B."/>
            <person name="Wickett N.J."/>
            <person name="Johnson M.G."/>
            <person name="Rensing S.A."/>
            <person name="Grimwood J."/>
            <person name="Schmutz J."/>
            <person name="Mcdaniel S.F."/>
        </authorList>
    </citation>
    <scope>NUCLEOTIDE SEQUENCE</scope>
    <source>
        <strain evidence="7">R40</strain>
    </source>
</reference>
<dbReference type="Pfam" id="PF00854">
    <property type="entry name" value="PTR2"/>
    <property type="match status" value="1"/>
</dbReference>
<feature type="transmembrane region" description="Helical" evidence="6">
    <location>
        <begin position="251"/>
        <end position="270"/>
    </location>
</feature>
<name>A0A8T0IBL2_CERPU</name>
<feature type="transmembrane region" description="Helical" evidence="6">
    <location>
        <begin position="201"/>
        <end position="222"/>
    </location>
</feature>
<gene>
    <name evidence="7" type="ORF">KC19_4G169400</name>
</gene>
<keyword evidence="5 6" id="KW-0472">Membrane</keyword>
<comment type="subcellular location">
    <subcellularLocation>
        <location evidence="1">Membrane</location>
        <topology evidence="1">Multi-pass membrane protein</topology>
    </subcellularLocation>
</comment>
<keyword evidence="8" id="KW-1185">Reference proteome</keyword>
<keyword evidence="3 6" id="KW-0812">Transmembrane</keyword>
<protein>
    <submittedName>
        <fullName evidence="7">Uncharacterized protein</fullName>
    </submittedName>
</protein>
<evidence type="ECO:0000313" key="8">
    <source>
        <dbReference type="Proteomes" id="UP000822688"/>
    </source>
</evidence>
<feature type="transmembrane region" description="Helical" evidence="6">
    <location>
        <begin position="558"/>
        <end position="582"/>
    </location>
</feature>
<dbReference type="InterPro" id="IPR000109">
    <property type="entry name" value="POT_fam"/>
</dbReference>
<dbReference type="AlphaFoldDB" id="A0A8T0IBL2"/>
<accession>A0A8T0IBL2</accession>
<dbReference type="PANTHER" id="PTHR11654">
    <property type="entry name" value="OLIGOPEPTIDE TRANSPORTER-RELATED"/>
    <property type="match status" value="1"/>
</dbReference>
<feature type="transmembrane region" description="Helical" evidence="6">
    <location>
        <begin position="431"/>
        <end position="453"/>
    </location>
</feature>
<proteinExistence type="inferred from homology"/>
<dbReference type="SUPFAM" id="SSF103473">
    <property type="entry name" value="MFS general substrate transporter"/>
    <property type="match status" value="1"/>
</dbReference>
<comment type="similarity">
    <text evidence="2">Belongs to the major facilitator superfamily. Proton-dependent oligopeptide transporter (POT/PTR) (TC 2.A.17) family.</text>
</comment>
<dbReference type="CDD" id="cd17351">
    <property type="entry name" value="MFS_NPF"/>
    <property type="match status" value="1"/>
</dbReference>
<organism evidence="7 8">
    <name type="scientific">Ceratodon purpureus</name>
    <name type="common">Fire moss</name>
    <name type="synonym">Dicranum purpureum</name>
    <dbReference type="NCBI Taxonomy" id="3225"/>
    <lineage>
        <taxon>Eukaryota</taxon>
        <taxon>Viridiplantae</taxon>
        <taxon>Streptophyta</taxon>
        <taxon>Embryophyta</taxon>
        <taxon>Bryophyta</taxon>
        <taxon>Bryophytina</taxon>
        <taxon>Bryopsida</taxon>
        <taxon>Dicranidae</taxon>
        <taxon>Pseudoditrichales</taxon>
        <taxon>Ditrichaceae</taxon>
        <taxon>Ceratodon</taxon>
    </lineage>
</organism>
<dbReference type="InterPro" id="IPR036259">
    <property type="entry name" value="MFS_trans_sf"/>
</dbReference>